<dbReference type="KEGG" id="ccos:Pan44_50930"/>
<protein>
    <submittedName>
        <fullName evidence="1">Uncharacterized protein</fullName>
    </submittedName>
</protein>
<keyword evidence="2" id="KW-1185">Reference proteome</keyword>
<gene>
    <name evidence="1" type="ORF">Pan44_50930</name>
</gene>
<organism evidence="1 2">
    <name type="scientific">Caulifigura coniformis</name>
    <dbReference type="NCBI Taxonomy" id="2527983"/>
    <lineage>
        <taxon>Bacteria</taxon>
        <taxon>Pseudomonadati</taxon>
        <taxon>Planctomycetota</taxon>
        <taxon>Planctomycetia</taxon>
        <taxon>Planctomycetales</taxon>
        <taxon>Planctomycetaceae</taxon>
        <taxon>Caulifigura</taxon>
    </lineage>
</organism>
<dbReference type="Proteomes" id="UP000315700">
    <property type="component" value="Chromosome"/>
</dbReference>
<sequence>MPIAMSGTLAALSRPQTSIQHRIIVIWAIPTVGTTGRQMRLARRISLNKILMTLLATKIAVRTAKC</sequence>
<proteinExistence type="predicted"/>
<reference evidence="1 2" key="1">
    <citation type="submission" date="2019-02" db="EMBL/GenBank/DDBJ databases">
        <title>Deep-cultivation of Planctomycetes and their phenomic and genomic characterization uncovers novel biology.</title>
        <authorList>
            <person name="Wiegand S."/>
            <person name="Jogler M."/>
            <person name="Boedeker C."/>
            <person name="Pinto D."/>
            <person name="Vollmers J."/>
            <person name="Rivas-Marin E."/>
            <person name="Kohn T."/>
            <person name="Peeters S.H."/>
            <person name="Heuer A."/>
            <person name="Rast P."/>
            <person name="Oberbeckmann S."/>
            <person name="Bunk B."/>
            <person name="Jeske O."/>
            <person name="Meyerdierks A."/>
            <person name="Storesund J.E."/>
            <person name="Kallscheuer N."/>
            <person name="Luecker S."/>
            <person name="Lage O.M."/>
            <person name="Pohl T."/>
            <person name="Merkel B.J."/>
            <person name="Hornburger P."/>
            <person name="Mueller R.-W."/>
            <person name="Bruemmer F."/>
            <person name="Labrenz M."/>
            <person name="Spormann A.M."/>
            <person name="Op den Camp H."/>
            <person name="Overmann J."/>
            <person name="Amann R."/>
            <person name="Jetten M.S.M."/>
            <person name="Mascher T."/>
            <person name="Medema M.H."/>
            <person name="Devos D.P."/>
            <person name="Kaster A.-K."/>
            <person name="Ovreas L."/>
            <person name="Rohde M."/>
            <person name="Galperin M.Y."/>
            <person name="Jogler C."/>
        </authorList>
    </citation>
    <scope>NUCLEOTIDE SEQUENCE [LARGE SCALE GENOMIC DNA]</scope>
    <source>
        <strain evidence="1 2">Pan44</strain>
    </source>
</reference>
<dbReference type="InParanoid" id="A0A517SLN3"/>
<dbReference type="EMBL" id="CP036271">
    <property type="protein sequence ID" value="QDT57028.1"/>
    <property type="molecule type" value="Genomic_DNA"/>
</dbReference>
<dbReference type="AlphaFoldDB" id="A0A517SLN3"/>
<accession>A0A517SLN3</accession>
<evidence type="ECO:0000313" key="1">
    <source>
        <dbReference type="EMBL" id="QDT57028.1"/>
    </source>
</evidence>
<evidence type="ECO:0000313" key="2">
    <source>
        <dbReference type="Proteomes" id="UP000315700"/>
    </source>
</evidence>
<name>A0A517SLN3_9PLAN</name>